<accession>A0A7S2RW67</accession>
<dbReference type="PANTHER" id="PTHR45987">
    <property type="entry name" value="39S RIBOSOMAL PROTEIN L12"/>
    <property type="match status" value="1"/>
</dbReference>
<protein>
    <recommendedName>
        <fullName evidence="4">Large ribosomal subunit protein bL12 C-terminal domain-containing protein</fullName>
    </recommendedName>
</protein>
<dbReference type="InterPro" id="IPR014719">
    <property type="entry name" value="Ribosomal_bL12_C/ClpS-like"/>
</dbReference>
<dbReference type="GO" id="GO:1990904">
    <property type="term" value="C:ribonucleoprotein complex"/>
    <property type="evidence" value="ECO:0007669"/>
    <property type="project" value="UniProtKB-KW"/>
</dbReference>
<reference evidence="5" key="1">
    <citation type="submission" date="2021-01" db="EMBL/GenBank/DDBJ databases">
        <authorList>
            <person name="Corre E."/>
            <person name="Pelletier E."/>
            <person name="Niang G."/>
            <person name="Scheremetjew M."/>
            <person name="Finn R."/>
            <person name="Kale V."/>
            <person name="Holt S."/>
            <person name="Cochrane G."/>
            <person name="Meng A."/>
            <person name="Brown T."/>
            <person name="Cohen L."/>
        </authorList>
    </citation>
    <scope>NUCLEOTIDE SEQUENCE</scope>
    <source>
        <strain evidence="5">CCMP1452</strain>
    </source>
</reference>
<name>A0A7S2RW67_9STRA</name>
<dbReference type="PANTHER" id="PTHR45987:SF4">
    <property type="entry name" value="LARGE RIBOSOMAL SUBUNIT PROTEIN BL12M"/>
    <property type="match status" value="1"/>
</dbReference>
<organism evidence="5">
    <name type="scientific">Eucampia antarctica</name>
    <dbReference type="NCBI Taxonomy" id="49252"/>
    <lineage>
        <taxon>Eukaryota</taxon>
        <taxon>Sar</taxon>
        <taxon>Stramenopiles</taxon>
        <taxon>Ochrophyta</taxon>
        <taxon>Bacillariophyta</taxon>
        <taxon>Mediophyceae</taxon>
        <taxon>Biddulphiophycidae</taxon>
        <taxon>Hemiaulales</taxon>
        <taxon>Hemiaulaceae</taxon>
        <taxon>Eucampia</taxon>
    </lineage>
</organism>
<keyword evidence="2" id="KW-0689">Ribosomal protein</keyword>
<proteinExistence type="inferred from homology"/>
<evidence type="ECO:0000256" key="1">
    <source>
        <dbReference type="ARBA" id="ARBA00007197"/>
    </source>
</evidence>
<dbReference type="NCBIfam" id="TIGR00855">
    <property type="entry name" value="L12"/>
    <property type="match status" value="1"/>
</dbReference>
<feature type="domain" description="Large ribosomal subunit protein bL12 C-terminal" evidence="4">
    <location>
        <begin position="115"/>
        <end position="181"/>
    </location>
</feature>
<dbReference type="FunFam" id="3.30.1390.10:FF:000001">
    <property type="entry name" value="50S ribosomal protein L7/L12"/>
    <property type="match status" value="1"/>
</dbReference>
<comment type="similarity">
    <text evidence="1">Belongs to the bacterial ribosomal protein bL12 family.</text>
</comment>
<dbReference type="GO" id="GO:0003735">
    <property type="term" value="F:structural constituent of ribosome"/>
    <property type="evidence" value="ECO:0007669"/>
    <property type="project" value="InterPro"/>
</dbReference>
<dbReference type="AlphaFoldDB" id="A0A7S2RW67"/>
<dbReference type="GO" id="GO:0006412">
    <property type="term" value="P:translation"/>
    <property type="evidence" value="ECO:0007669"/>
    <property type="project" value="InterPro"/>
</dbReference>
<evidence type="ECO:0000259" key="4">
    <source>
        <dbReference type="Pfam" id="PF00542"/>
    </source>
</evidence>
<evidence type="ECO:0000256" key="3">
    <source>
        <dbReference type="ARBA" id="ARBA00023274"/>
    </source>
</evidence>
<evidence type="ECO:0000313" key="5">
    <source>
        <dbReference type="EMBL" id="CAD9682485.1"/>
    </source>
</evidence>
<dbReference type="InterPro" id="IPR000206">
    <property type="entry name" value="Ribosomal_bL12"/>
</dbReference>
<gene>
    <name evidence="5" type="ORF">EANT1437_LOCUS10061</name>
</gene>
<dbReference type="InterPro" id="IPR013823">
    <property type="entry name" value="Ribosomal_bL12_C"/>
</dbReference>
<evidence type="ECO:0000256" key="2">
    <source>
        <dbReference type="ARBA" id="ARBA00022980"/>
    </source>
</evidence>
<dbReference type="Pfam" id="PF00542">
    <property type="entry name" value="Ribosomal_L12"/>
    <property type="match status" value="1"/>
</dbReference>
<dbReference type="CDD" id="cd00387">
    <property type="entry name" value="Ribosomal_L7_L12"/>
    <property type="match status" value="1"/>
</dbReference>
<dbReference type="SUPFAM" id="SSF54736">
    <property type="entry name" value="ClpS-like"/>
    <property type="match status" value="1"/>
</dbReference>
<dbReference type="HAMAP" id="MF_00368">
    <property type="entry name" value="Ribosomal_bL12"/>
    <property type="match status" value="1"/>
</dbReference>
<dbReference type="EMBL" id="HBHI01019631">
    <property type="protein sequence ID" value="CAD9682485.1"/>
    <property type="molecule type" value="Transcribed_RNA"/>
</dbReference>
<dbReference type="Gene3D" id="3.30.1390.10">
    <property type="match status" value="1"/>
</dbReference>
<dbReference type="GO" id="GO:0005840">
    <property type="term" value="C:ribosome"/>
    <property type="evidence" value="ECO:0007669"/>
    <property type="project" value="UniProtKB-KW"/>
</dbReference>
<keyword evidence="3" id="KW-0687">Ribonucleoprotein</keyword>
<sequence>MALRVALASGGRMVFKPVANHPTLDALLHRKFTSTIRVKEVASSTEKTFRWEKAGEIYEQMIKLDVAEIQILTEVVNERLGIMITEADMDRMSKPSVVNESAGNDGPKEETKTAFDLKLTGFDAKSKIKVIKEIRAITSLGLKDAKALVDGAPKVVKEGIKLEEAEDLKKKLEEIGATIEIV</sequence>
<dbReference type="GO" id="GO:0003729">
    <property type="term" value="F:mRNA binding"/>
    <property type="evidence" value="ECO:0007669"/>
    <property type="project" value="TreeGrafter"/>
</dbReference>